<proteinExistence type="predicted"/>
<reference evidence="2" key="1">
    <citation type="journal article" date="2017" name="Parasit. Vectors">
        <title>Sialotranscriptomics of Rhipicephalus zambeziensis reveals intricate expression profiles of secretory proteins and suggests tight temporal transcriptional regulation during blood-feeding.</title>
        <authorList>
            <person name="de Castro M.H."/>
            <person name="de Klerk D."/>
            <person name="Pienaar R."/>
            <person name="Rees D.J.G."/>
            <person name="Mans B.J."/>
        </authorList>
    </citation>
    <scope>NUCLEOTIDE SEQUENCE</scope>
    <source>
        <tissue evidence="2">Salivary glands</tissue>
    </source>
</reference>
<name>A0A224Y8C5_9ACAR</name>
<accession>A0A224Y8C5</accession>
<keyword evidence="1" id="KW-0472">Membrane</keyword>
<evidence type="ECO:0000256" key="1">
    <source>
        <dbReference type="SAM" id="Phobius"/>
    </source>
</evidence>
<keyword evidence="1" id="KW-0812">Transmembrane</keyword>
<sequence>MPKCRGSEVVRKCKSRQKVVTCNNLPFTLERFECNLLACNTCPLLACVCLLGSSVYLKYTSRPALFCAKSASAVLFIEGAVVAEMTTYDVYVHHLYNFACFMITLVQTEATFVTYMLTQRLHVMQREISMA</sequence>
<organism evidence="2">
    <name type="scientific">Rhipicephalus zambeziensis</name>
    <dbReference type="NCBI Taxonomy" id="60191"/>
    <lineage>
        <taxon>Eukaryota</taxon>
        <taxon>Metazoa</taxon>
        <taxon>Ecdysozoa</taxon>
        <taxon>Arthropoda</taxon>
        <taxon>Chelicerata</taxon>
        <taxon>Arachnida</taxon>
        <taxon>Acari</taxon>
        <taxon>Parasitiformes</taxon>
        <taxon>Ixodida</taxon>
        <taxon>Ixodoidea</taxon>
        <taxon>Ixodidae</taxon>
        <taxon>Rhipicephalinae</taxon>
        <taxon>Rhipicephalus</taxon>
        <taxon>Rhipicephalus</taxon>
    </lineage>
</organism>
<feature type="transmembrane region" description="Helical" evidence="1">
    <location>
        <begin position="95"/>
        <end position="117"/>
    </location>
</feature>
<feature type="transmembrane region" description="Helical" evidence="1">
    <location>
        <begin position="35"/>
        <end position="57"/>
    </location>
</feature>
<dbReference type="AlphaFoldDB" id="A0A224Y8C5"/>
<evidence type="ECO:0000313" key="2">
    <source>
        <dbReference type="EMBL" id="MAA13015.1"/>
    </source>
</evidence>
<protein>
    <submittedName>
        <fullName evidence="2">Uncharacterized protein</fullName>
    </submittedName>
</protein>
<keyword evidence="1" id="KW-1133">Transmembrane helix</keyword>
<dbReference type="EMBL" id="GFPF01001869">
    <property type="protein sequence ID" value="MAA13015.1"/>
    <property type="molecule type" value="Transcribed_RNA"/>
</dbReference>